<keyword evidence="8" id="KW-1185">Reference proteome</keyword>
<evidence type="ECO:0000256" key="1">
    <source>
        <dbReference type="ARBA" id="ARBA00004193"/>
    </source>
</evidence>
<evidence type="ECO:0000256" key="5">
    <source>
        <dbReference type="SAM" id="SignalP"/>
    </source>
</evidence>
<comment type="subcellular location">
    <subcellularLocation>
        <location evidence="1">Cell membrane</location>
        <topology evidence="1">Lipid-anchor</topology>
    </subcellularLocation>
</comment>
<dbReference type="PANTHER" id="PTHR30290">
    <property type="entry name" value="PERIPLASMIC BINDING COMPONENT OF ABC TRANSPORTER"/>
    <property type="match status" value="1"/>
</dbReference>
<dbReference type="Gene3D" id="3.10.105.10">
    <property type="entry name" value="Dipeptide-binding Protein, Domain 3"/>
    <property type="match status" value="2"/>
</dbReference>
<evidence type="ECO:0000256" key="4">
    <source>
        <dbReference type="ARBA" id="ARBA00022729"/>
    </source>
</evidence>
<dbReference type="InterPro" id="IPR039424">
    <property type="entry name" value="SBP_5"/>
</dbReference>
<accession>A0ABR7K1K7</accession>
<comment type="similarity">
    <text evidence="2">Belongs to the bacterial solute-binding protein 5 family.</text>
</comment>
<organism evidence="7 8">
    <name type="scientific">Paeniclostridium hominis</name>
    <dbReference type="NCBI Taxonomy" id="2764329"/>
    <lineage>
        <taxon>Bacteria</taxon>
        <taxon>Bacillati</taxon>
        <taxon>Bacillota</taxon>
        <taxon>Clostridia</taxon>
        <taxon>Peptostreptococcales</taxon>
        <taxon>Peptostreptococcaceae</taxon>
        <taxon>Paeniclostridium</taxon>
    </lineage>
</organism>
<dbReference type="RefSeq" id="WP_187005285.1">
    <property type="nucleotide sequence ID" value="NZ_JACRWD010000001.1"/>
</dbReference>
<reference evidence="7 8" key="1">
    <citation type="submission" date="2020-08" db="EMBL/GenBank/DDBJ databases">
        <authorList>
            <person name="Liu C."/>
            <person name="Sun Q."/>
        </authorList>
    </citation>
    <scope>NUCLEOTIDE SEQUENCE [LARGE SCALE GENOMIC DNA]</scope>
    <source>
        <strain evidence="7 8">NSJ-45</strain>
    </source>
</reference>
<dbReference type="PROSITE" id="PS01040">
    <property type="entry name" value="SBP_BACTERIAL_5"/>
    <property type="match status" value="1"/>
</dbReference>
<evidence type="ECO:0000256" key="2">
    <source>
        <dbReference type="ARBA" id="ARBA00005695"/>
    </source>
</evidence>
<protein>
    <recommendedName>
        <fullName evidence="6">Solute-binding protein family 5 domain-containing protein</fullName>
    </recommendedName>
</protein>
<feature type="domain" description="Solute-binding protein family 5" evidence="6">
    <location>
        <begin position="327"/>
        <end position="554"/>
    </location>
</feature>
<dbReference type="PROSITE" id="PS51257">
    <property type="entry name" value="PROKAR_LIPOPROTEIN"/>
    <property type="match status" value="1"/>
</dbReference>
<sequence length="556" mass="62749">MLLKKKASIFLSTMFICSLVLTGCSSTNEETKSSKKADPFKVLENEDARKAIALAIDKEQMTNIILNDGSKPVDKFVPDNLAFNEKGEDYRNVAGEMGYSHNDEEAKKVWEKVKKEIGFDSVEFEFLTSDTEQSGKIAEFIQAELQDALEGVTVKIQQLPTKLKTEKGSNGDFQLSIAGWGADYPDPLTFLEIYYPEVGRYAINVGYKDTEYKDLITKAKGSTTIDESWESYSKAEKILLDSAFITPLYQKGGAYLEKEYLKDVVNYSFGPQTSYKWAKLSNGKKEVNTTSSSDISSMDTAKASDSTSFEAINNVMEGLVRVDSKNELIPGMAESWEKSSDSKTWTFKIRKDAKWSNGDPLTAKDFEYSFIRNLTPETACEYAYVMYDIQGAEDFNLGKNSDSSTVGVKAIDDYTLEIKLNRPVNYFDQLMAFPVFFPVNKNMVETYGDNYGTDKDKLAFNGPFVMDSWKMEDQYGLKKNENYWDNKTVNLDKVNFKIVKDINAAVNLYETGEVDKVAIASEHVDKYKDSKEFKTIKYATCNFLMVNGGNPPKNKK</sequence>
<dbReference type="Proteomes" id="UP000611796">
    <property type="component" value="Unassembled WGS sequence"/>
</dbReference>
<keyword evidence="4 5" id="KW-0732">Signal</keyword>
<dbReference type="SUPFAM" id="SSF53850">
    <property type="entry name" value="Periplasmic binding protein-like II"/>
    <property type="match status" value="2"/>
</dbReference>
<dbReference type="Pfam" id="PF00496">
    <property type="entry name" value="SBP_bac_5"/>
    <property type="match status" value="2"/>
</dbReference>
<evidence type="ECO:0000313" key="8">
    <source>
        <dbReference type="Proteomes" id="UP000611796"/>
    </source>
</evidence>
<evidence type="ECO:0000259" key="6">
    <source>
        <dbReference type="Pfam" id="PF00496"/>
    </source>
</evidence>
<dbReference type="EMBL" id="JACRWD010000001">
    <property type="protein sequence ID" value="MBC6002958.1"/>
    <property type="molecule type" value="Genomic_DNA"/>
</dbReference>
<feature type="domain" description="Solute-binding protein family 5" evidence="6">
    <location>
        <begin position="41"/>
        <end position="196"/>
    </location>
</feature>
<dbReference type="PANTHER" id="PTHR30290:SF10">
    <property type="entry name" value="PERIPLASMIC OLIGOPEPTIDE-BINDING PROTEIN-RELATED"/>
    <property type="match status" value="1"/>
</dbReference>
<proteinExistence type="inferred from homology"/>
<dbReference type="Gene3D" id="3.90.76.10">
    <property type="entry name" value="Dipeptide-binding Protein, Domain 1"/>
    <property type="match status" value="1"/>
</dbReference>
<name>A0ABR7K1K7_9FIRM</name>
<feature type="chain" id="PRO_5046425657" description="Solute-binding protein family 5 domain-containing protein" evidence="5">
    <location>
        <begin position="23"/>
        <end position="556"/>
    </location>
</feature>
<comment type="caution">
    <text evidence="7">The sequence shown here is derived from an EMBL/GenBank/DDBJ whole genome shotgun (WGS) entry which is preliminary data.</text>
</comment>
<evidence type="ECO:0000313" key="7">
    <source>
        <dbReference type="EMBL" id="MBC6002958.1"/>
    </source>
</evidence>
<dbReference type="CDD" id="cd08504">
    <property type="entry name" value="PBP2_OppA"/>
    <property type="match status" value="1"/>
</dbReference>
<keyword evidence="3" id="KW-0813">Transport</keyword>
<dbReference type="InterPro" id="IPR023765">
    <property type="entry name" value="SBP_5_CS"/>
</dbReference>
<gene>
    <name evidence="7" type="ORF">H8891_04010</name>
</gene>
<evidence type="ECO:0000256" key="3">
    <source>
        <dbReference type="ARBA" id="ARBA00022448"/>
    </source>
</evidence>
<dbReference type="Gene3D" id="3.40.190.10">
    <property type="entry name" value="Periplasmic binding protein-like II"/>
    <property type="match status" value="2"/>
</dbReference>
<dbReference type="InterPro" id="IPR000914">
    <property type="entry name" value="SBP_5_dom"/>
</dbReference>
<feature type="signal peptide" evidence="5">
    <location>
        <begin position="1"/>
        <end position="22"/>
    </location>
</feature>